<dbReference type="CDD" id="cd16326">
    <property type="entry name" value="LolB"/>
    <property type="match status" value="1"/>
</dbReference>
<feature type="chain" id="PRO_5011787329" description="Outer-membrane lipoprotein LolB" evidence="14">
    <location>
        <begin position="22"/>
        <end position="207"/>
    </location>
</feature>
<keyword evidence="8 13" id="KW-0472">Membrane</keyword>
<evidence type="ECO:0000256" key="5">
    <source>
        <dbReference type="ARBA" id="ARBA00022448"/>
    </source>
</evidence>
<comment type="function">
    <text evidence="13">Plays a critical role in the incorporation of lipoproteins in the outer membrane after they are released by the LolA protein.</text>
</comment>
<evidence type="ECO:0000256" key="4">
    <source>
        <dbReference type="ARBA" id="ARBA00016202"/>
    </source>
</evidence>
<comment type="subunit">
    <text evidence="3 13">Monomer.</text>
</comment>
<proteinExistence type="inferred from homology"/>
<evidence type="ECO:0000256" key="12">
    <source>
        <dbReference type="ARBA" id="ARBA00023288"/>
    </source>
</evidence>
<keyword evidence="9" id="KW-0564">Palmitate</keyword>
<dbReference type="GO" id="GO:0015031">
    <property type="term" value="P:protein transport"/>
    <property type="evidence" value="ECO:0007669"/>
    <property type="project" value="UniProtKB-KW"/>
</dbReference>
<feature type="signal peptide" evidence="14">
    <location>
        <begin position="1"/>
        <end position="21"/>
    </location>
</feature>
<dbReference type="InterPro" id="IPR029046">
    <property type="entry name" value="LolA/LolB/LppX"/>
</dbReference>
<evidence type="ECO:0000256" key="13">
    <source>
        <dbReference type="HAMAP-Rule" id="MF_00233"/>
    </source>
</evidence>
<dbReference type="EMBL" id="FNES01000009">
    <property type="protein sequence ID" value="SDJ92993.1"/>
    <property type="molecule type" value="Genomic_DNA"/>
</dbReference>
<dbReference type="SUPFAM" id="SSF89392">
    <property type="entry name" value="Prokaryotic lipoproteins and lipoprotein localization factors"/>
    <property type="match status" value="1"/>
</dbReference>
<dbReference type="AlphaFoldDB" id="A0A1G8XR99"/>
<evidence type="ECO:0000313" key="16">
    <source>
        <dbReference type="Proteomes" id="UP000198525"/>
    </source>
</evidence>
<dbReference type="STRING" id="376427.SAMN04487954_109120"/>
<dbReference type="GO" id="GO:0044874">
    <property type="term" value="P:lipoprotein localization to outer membrane"/>
    <property type="evidence" value="ECO:0007669"/>
    <property type="project" value="UniProtKB-UniRule"/>
</dbReference>
<accession>A0A1G8XR99</accession>
<evidence type="ECO:0000256" key="14">
    <source>
        <dbReference type="SAM" id="SignalP"/>
    </source>
</evidence>
<comment type="similarity">
    <text evidence="2 13">Belongs to the LolB family.</text>
</comment>
<sequence>MTLFPPVQRLLLLTFALTLLAGCAGRPAAPDGERQPGDWEAQQARVEALDTWTLIGKAGLRTPEESTSANLDWSQHPHYYRLLISGPFGSGRNTLEGREGRFSMTTSEGRFEAETPQALMEERLGWSLPVESLSEWVRGLPAAERPHQLETDALGFPRHLQQDGWTIDYRDWTQVETLWLPRRLVMTYDELRVTLVINEWRPDIDDD</sequence>
<dbReference type="HAMAP" id="MF_00233">
    <property type="entry name" value="LolB"/>
    <property type="match status" value="1"/>
</dbReference>
<keyword evidence="12 15" id="KW-0449">Lipoprotein</keyword>
<keyword evidence="7 13" id="KW-0653">Protein transport</keyword>
<evidence type="ECO:0000256" key="7">
    <source>
        <dbReference type="ARBA" id="ARBA00022927"/>
    </source>
</evidence>
<evidence type="ECO:0000256" key="2">
    <source>
        <dbReference type="ARBA" id="ARBA00009696"/>
    </source>
</evidence>
<evidence type="ECO:0000313" key="15">
    <source>
        <dbReference type="EMBL" id="SDJ92993.1"/>
    </source>
</evidence>
<keyword evidence="10 13" id="KW-0143">Chaperone</keyword>
<dbReference type="NCBIfam" id="TIGR00548">
    <property type="entry name" value="lolB"/>
    <property type="match status" value="1"/>
</dbReference>
<dbReference type="Pfam" id="PF03550">
    <property type="entry name" value="LolB"/>
    <property type="match status" value="1"/>
</dbReference>
<evidence type="ECO:0000256" key="10">
    <source>
        <dbReference type="ARBA" id="ARBA00023186"/>
    </source>
</evidence>
<dbReference type="Proteomes" id="UP000198525">
    <property type="component" value="Unassembled WGS sequence"/>
</dbReference>
<evidence type="ECO:0000256" key="11">
    <source>
        <dbReference type="ARBA" id="ARBA00023237"/>
    </source>
</evidence>
<evidence type="ECO:0000256" key="8">
    <source>
        <dbReference type="ARBA" id="ARBA00023136"/>
    </source>
</evidence>
<comment type="subcellular location">
    <subcellularLocation>
        <location evidence="1">Cell outer membrane</location>
        <topology evidence="1">Lipid-anchor</topology>
    </subcellularLocation>
</comment>
<evidence type="ECO:0000256" key="9">
    <source>
        <dbReference type="ARBA" id="ARBA00023139"/>
    </source>
</evidence>
<evidence type="ECO:0000256" key="1">
    <source>
        <dbReference type="ARBA" id="ARBA00004459"/>
    </source>
</evidence>
<protein>
    <recommendedName>
        <fullName evidence="4 13">Outer-membrane lipoprotein LolB</fullName>
    </recommendedName>
</protein>
<name>A0A1G8XR99_9GAMM</name>
<keyword evidence="6 14" id="KW-0732">Signal</keyword>
<evidence type="ECO:0000256" key="3">
    <source>
        <dbReference type="ARBA" id="ARBA00011245"/>
    </source>
</evidence>
<dbReference type="RefSeq" id="WP_089686487.1">
    <property type="nucleotide sequence ID" value="NZ_FNES01000009.1"/>
</dbReference>
<keyword evidence="5 13" id="KW-0813">Transport</keyword>
<reference evidence="15 16" key="1">
    <citation type="submission" date="2016-10" db="EMBL/GenBank/DDBJ databases">
        <authorList>
            <person name="de Groot N.N."/>
        </authorList>
    </citation>
    <scope>NUCLEOTIDE SEQUENCE [LARGE SCALE GENOMIC DNA]</scope>
    <source>
        <strain evidence="15 16">CGMCC 1.6133</strain>
    </source>
</reference>
<keyword evidence="16" id="KW-1185">Reference proteome</keyword>
<organism evidence="15 16">
    <name type="scientific">Billgrantia gudaonensis</name>
    <dbReference type="NCBI Taxonomy" id="376427"/>
    <lineage>
        <taxon>Bacteria</taxon>
        <taxon>Pseudomonadati</taxon>
        <taxon>Pseudomonadota</taxon>
        <taxon>Gammaproteobacteria</taxon>
        <taxon>Oceanospirillales</taxon>
        <taxon>Halomonadaceae</taxon>
        <taxon>Billgrantia</taxon>
    </lineage>
</organism>
<dbReference type="InterPro" id="IPR004565">
    <property type="entry name" value="OM_lipoprot_LolB"/>
</dbReference>
<dbReference type="Gene3D" id="2.50.20.10">
    <property type="entry name" value="Lipoprotein localisation LolA/LolB/LppX"/>
    <property type="match status" value="1"/>
</dbReference>
<dbReference type="GO" id="GO:0009279">
    <property type="term" value="C:cell outer membrane"/>
    <property type="evidence" value="ECO:0007669"/>
    <property type="project" value="UniProtKB-SubCell"/>
</dbReference>
<evidence type="ECO:0000256" key="6">
    <source>
        <dbReference type="ARBA" id="ARBA00022729"/>
    </source>
</evidence>
<dbReference type="OrthoDB" id="9797618at2"/>
<gene>
    <name evidence="13" type="primary">lolB</name>
    <name evidence="15" type="ORF">SAMN04487954_109120</name>
</gene>
<keyword evidence="11 13" id="KW-0998">Cell outer membrane</keyword>